<organism evidence="2 3">
    <name type="scientific">Fibrisoma limi BUZ 3</name>
    <dbReference type="NCBI Taxonomy" id="1185876"/>
    <lineage>
        <taxon>Bacteria</taxon>
        <taxon>Pseudomonadati</taxon>
        <taxon>Bacteroidota</taxon>
        <taxon>Cytophagia</taxon>
        <taxon>Cytophagales</taxon>
        <taxon>Spirosomataceae</taxon>
        <taxon>Fibrisoma</taxon>
    </lineage>
</organism>
<proteinExistence type="predicted"/>
<dbReference type="InterPro" id="IPR007822">
    <property type="entry name" value="LANC-like"/>
</dbReference>
<protein>
    <submittedName>
        <fullName evidence="2">Subtilin biosynthesis protein spaC</fullName>
    </submittedName>
</protein>
<evidence type="ECO:0000313" key="2">
    <source>
        <dbReference type="EMBL" id="CCH51159.1"/>
    </source>
</evidence>
<gene>
    <name evidence="2" type="primary">spaC</name>
    <name evidence="2" type="ORF">BN8_00073</name>
</gene>
<dbReference type="eggNOG" id="COG4403">
    <property type="taxonomic scope" value="Bacteria"/>
</dbReference>
<comment type="caution">
    <text evidence="2">The sequence shown here is derived from an EMBL/GenBank/DDBJ whole genome shotgun (WGS) entry which is preliminary data.</text>
</comment>
<dbReference type="CDD" id="cd04793">
    <property type="entry name" value="LanC"/>
    <property type="match status" value="1"/>
</dbReference>
<dbReference type="SMART" id="SM01260">
    <property type="entry name" value="LANC_like"/>
    <property type="match status" value="1"/>
</dbReference>
<dbReference type="InterPro" id="IPR033889">
    <property type="entry name" value="LanC"/>
</dbReference>
<keyword evidence="1" id="KW-0862">Zinc</keyword>
<dbReference type="RefSeq" id="WP_009279749.1">
    <property type="nucleotide sequence ID" value="NZ_CAIT01000003.1"/>
</dbReference>
<feature type="binding site" evidence="1">
    <location>
        <position position="312"/>
    </location>
    <ligand>
        <name>Zn(2+)</name>
        <dbReference type="ChEBI" id="CHEBI:29105"/>
    </ligand>
</feature>
<feature type="binding site" evidence="1">
    <location>
        <position position="261"/>
    </location>
    <ligand>
        <name>Zn(2+)</name>
        <dbReference type="ChEBI" id="CHEBI:29105"/>
    </ligand>
</feature>
<sequence length="399" mass="44344">MNTTSVSTTTQPLLDRIYSHIVSQPVDDQTSLLGGQIGFAILEAYYQHFHGITTESRTWERIAHSLATIQQGELTYPFASGIAGVAWGFLHLFNHGLVQDDDLDPNEIVEDLDEPLFEVAKNELSAGNYDYLHGGLGVCLYFLERRPSEAIARFVDALVEQLSGCAVRFTDGGISWRFDNFGQHTPTDPPVYNVGLSHGTASIVALLSLLYERGYARARCASLIQGSLQWMWANRNQSGLSIFPNTIQAVRSDQHSRLGWCYGDLGIANAFWLAGEKLAVPEWQMIAIRTVQQAAGRREPDDTLITDASLCHGAAGAAYLFRRFSARQPQPLLDEAARFWLDKLPHYASPDDRPDVFLTYHKGQYEPNLSLLDGEAGIGMALLSELGGQTYWDRFLLLS</sequence>
<dbReference type="STRING" id="1185876.BN8_00073"/>
<name>I2GB85_9BACT</name>
<dbReference type="GO" id="GO:0031179">
    <property type="term" value="P:peptide modification"/>
    <property type="evidence" value="ECO:0007669"/>
    <property type="project" value="InterPro"/>
</dbReference>
<dbReference type="SUPFAM" id="SSF158745">
    <property type="entry name" value="LanC-like"/>
    <property type="match status" value="1"/>
</dbReference>
<dbReference type="Pfam" id="PF05147">
    <property type="entry name" value="LANC_like"/>
    <property type="match status" value="1"/>
</dbReference>
<evidence type="ECO:0000313" key="3">
    <source>
        <dbReference type="Proteomes" id="UP000009309"/>
    </source>
</evidence>
<keyword evidence="3" id="KW-1185">Reference proteome</keyword>
<dbReference type="PRINTS" id="PR01950">
    <property type="entry name" value="LANCSUPER"/>
</dbReference>
<dbReference type="AlphaFoldDB" id="I2GB85"/>
<dbReference type="Gene3D" id="1.50.10.20">
    <property type="match status" value="1"/>
</dbReference>
<dbReference type="EMBL" id="CAIT01000003">
    <property type="protein sequence ID" value="CCH51159.1"/>
    <property type="molecule type" value="Genomic_DNA"/>
</dbReference>
<dbReference type="PRINTS" id="PR01955">
    <property type="entry name" value="LANCFRANKIA"/>
</dbReference>
<keyword evidence="1" id="KW-0479">Metal-binding</keyword>
<dbReference type="Proteomes" id="UP000009309">
    <property type="component" value="Unassembled WGS sequence"/>
</dbReference>
<evidence type="ECO:0000256" key="1">
    <source>
        <dbReference type="PIRSR" id="PIRSR607822-1"/>
    </source>
</evidence>
<feature type="binding site" evidence="1">
    <location>
        <position position="311"/>
    </location>
    <ligand>
        <name>Zn(2+)</name>
        <dbReference type="ChEBI" id="CHEBI:29105"/>
    </ligand>
</feature>
<dbReference type="OrthoDB" id="6313827at2"/>
<dbReference type="GO" id="GO:0046872">
    <property type="term" value="F:metal ion binding"/>
    <property type="evidence" value="ECO:0007669"/>
    <property type="project" value="UniProtKB-KW"/>
</dbReference>
<accession>I2GB85</accession>
<reference evidence="2 3" key="1">
    <citation type="journal article" date="2012" name="J. Bacteriol.">
        <title>Genome Sequence of the Filamentous Bacterium Fibrisoma limi BUZ 3T.</title>
        <authorList>
            <person name="Filippini M."/>
            <person name="Qi W."/>
            <person name="Jaenicke S."/>
            <person name="Goesmann A."/>
            <person name="Smits T.H."/>
            <person name="Bagheri H.C."/>
        </authorList>
    </citation>
    <scope>NUCLEOTIDE SEQUENCE [LARGE SCALE GENOMIC DNA]</scope>
    <source>
        <strain evidence="3">BUZ 3T</strain>
    </source>
</reference>